<dbReference type="EMBL" id="JBEPSH010000001">
    <property type="protein sequence ID" value="MET4575432.1"/>
    <property type="molecule type" value="Genomic_DNA"/>
</dbReference>
<dbReference type="RefSeq" id="WP_354440874.1">
    <property type="nucleotide sequence ID" value="NZ_JBEPSH010000001.1"/>
</dbReference>
<evidence type="ECO:0008006" key="3">
    <source>
        <dbReference type="Google" id="ProtNLM"/>
    </source>
</evidence>
<evidence type="ECO:0000313" key="2">
    <source>
        <dbReference type="Proteomes" id="UP001549320"/>
    </source>
</evidence>
<proteinExistence type="predicted"/>
<evidence type="ECO:0000313" key="1">
    <source>
        <dbReference type="EMBL" id="MET4575432.1"/>
    </source>
</evidence>
<dbReference type="Proteomes" id="UP001549320">
    <property type="component" value="Unassembled WGS sequence"/>
</dbReference>
<protein>
    <recommendedName>
        <fullName evidence="3">DUF4198 domain-containing protein</fullName>
    </recommendedName>
</protein>
<comment type="caution">
    <text evidence="1">The sequence shown here is derived from an EMBL/GenBank/DDBJ whole genome shotgun (WGS) entry which is preliminary data.</text>
</comment>
<gene>
    <name evidence="1" type="ORF">ABIE13_000529</name>
</gene>
<accession>A0ABV2Q349</accession>
<name>A0ABV2Q349_9BURK</name>
<keyword evidence="2" id="KW-1185">Reference proteome</keyword>
<sequence length="287" mass="30388">MNIKPLLAIGATVASTTGLPSFAAQPLKGAFALPGVTEKVTAELVVRDTGPLSRELLLAFKDKATGKPIKHFEEELTQELHMLATRADFSNFVHEHAGKRDADGRFSVAMRFPKPGTYHVYADVVPKGLGQQVVRFEVPVGIATDPTAQQQVPVGATKGSDGPYTVKLDASALRAGTESMIALTVLKDGKPAKDLGLYLGVPAHAVFVSTDDLSYVHAHAMVADAPRGGHGSHASHGSHDNPKAAVPADLMLHATPPRSGRYALWIQFKGSDQVRTVPFVVTVPAAP</sequence>
<dbReference type="InterPro" id="IPR017868">
    <property type="entry name" value="Filamin/ABP280_repeat-like"/>
</dbReference>
<organism evidence="1 2">
    <name type="scientific">Ottowia thiooxydans</name>
    <dbReference type="NCBI Taxonomy" id="219182"/>
    <lineage>
        <taxon>Bacteria</taxon>
        <taxon>Pseudomonadati</taxon>
        <taxon>Pseudomonadota</taxon>
        <taxon>Betaproteobacteria</taxon>
        <taxon>Burkholderiales</taxon>
        <taxon>Comamonadaceae</taxon>
        <taxon>Ottowia</taxon>
    </lineage>
</organism>
<dbReference type="PROSITE" id="PS50194">
    <property type="entry name" value="FILAMIN_REPEAT"/>
    <property type="match status" value="1"/>
</dbReference>
<reference evidence="1 2" key="1">
    <citation type="submission" date="2024-06" db="EMBL/GenBank/DDBJ databases">
        <title>Sorghum-associated microbial communities from plants grown in Nebraska, USA.</title>
        <authorList>
            <person name="Schachtman D."/>
        </authorList>
    </citation>
    <scope>NUCLEOTIDE SEQUENCE [LARGE SCALE GENOMIC DNA]</scope>
    <source>
        <strain evidence="1 2">2709</strain>
    </source>
</reference>